<proteinExistence type="predicted"/>
<sequence>MPNCDFYATAQDHAPLLDWLFADGMCRVFELSSQFEAPLKEFHSTEEVLAEFERVYTNGRQWHTVHLQLYVVGAGPSFVPKRVELDPEQCNGAKFRYEADGWGLVQLYLSRAAPDGLRNSHTNHFTATGAGKWAPVYQEKPSPEEWDFKKIAAFSTRLNRQIKKLSIAKIGSRAVFPCAVELWNEGVSLLPFNPASTQLTLNRN</sequence>
<evidence type="ECO:0000313" key="1">
    <source>
        <dbReference type="EMBL" id="MYM66778.1"/>
    </source>
</evidence>
<reference evidence="1 2" key="1">
    <citation type="submission" date="2019-12" db="EMBL/GenBank/DDBJ databases">
        <title>Novel species isolated from a subtropical stream in China.</title>
        <authorList>
            <person name="Lu H."/>
        </authorList>
    </citation>
    <scope>NUCLEOTIDE SEQUENCE [LARGE SCALE GENOMIC DNA]</scope>
    <source>
        <strain evidence="1 2">FT55W</strain>
    </source>
</reference>
<dbReference type="EMBL" id="WWCK01000002">
    <property type="protein sequence ID" value="MYM66778.1"/>
    <property type="molecule type" value="Genomic_DNA"/>
</dbReference>
<gene>
    <name evidence="1" type="ORF">GTP45_08050</name>
</gene>
<dbReference type="AlphaFoldDB" id="A0A7X4GNK7"/>
<protein>
    <submittedName>
        <fullName evidence="1">Uncharacterized protein</fullName>
    </submittedName>
</protein>
<evidence type="ECO:0000313" key="2">
    <source>
        <dbReference type="Proteomes" id="UP000450012"/>
    </source>
</evidence>
<name>A0A7X4GNK7_9BURK</name>
<dbReference type="RefSeq" id="WP_161013321.1">
    <property type="nucleotide sequence ID" value="NZ_WWCK01000002.1"/>
</dbReference>
<comment type="caution">
    <text evidence="1">The sequence shown here is derived from an EMBL/GenBank/DDBJ whole genome shotgun (WGS) entry which is preliminary data.</text>
</comment>
<dbReference type="Proteomes" id="UP000450012">
    <property type="component" value="Unassembled WGS sequence"/>
</dbReference>
<accession>A0A7X4GNK7</accession>
<organism evidence="1 2">
    <name type="scientific">Duganella rivi</name>
    <dbReference type="NCBI Taxonomy" id="2666083"/>
    <lineage>
        <taxon>Bacteria</taxon>
        <taxon>Pseudomonadati</taxon>
        <taxon>Pseudomonadota</taxon>
        <taxon>Betaproteobacteria</taxon>
        <taxon>Burkholderiales</taxon>
        <taxon>Oxalobacteraceae</taxon>
        <taxon>Telluria group</taxon>
        <taxon>Duganella</taxon>
    </lineage>
</organism>
<keyword evidence="2" id="KW-1185">Reference proteome</keyword>